<sequence>MALNHVQDRAIYGGAAMLLYGAYFMLYFASLYILGFRNRTTSLRNKRLVMANTSLFILGTAQAITFWLFPILVTAPSVPVMTEREANIENILFMMNTVFTTAASFIADSLLIWRCYIIWGRRRRVIATPVFLLVCGTLAGLINCGVWGRSIYVVMTQTHVSELNLLGVFTTDINVVFFSMSLATNVVITSLISTKIWWDTRDSRRLLGEDHGRGLRRAMLIIIESGSVYSLGLLLSVIFNTITLETVLPQNLLAAVMSQIVGIFPTAITVLVGLGATAEKTMTPGGVHMPSLGRISFVQQGGRPGDLETQMTESEHFHEGRISVSAANAYSTDEAKVDTKE</sequence>
<proteinExistence type="predicted"/>
<gene>
    <name evidence="2" type="ORF">OE88DRAFT_1733668</name>
</gene>
<dbReference type="OrthoDB" id="3226582at2759"/>
<dbReference type="AlphaFoldDB" id="A0A5C3NCU1"/>
<protein>
    <submittedName>
        <fullName evidence="2">Uncharacterized protein</fullName>
    </submittedName>
</protein>
<dbReference type="EMBL" id="ML213507">
    <property type="protein sequence ID" value="TFK53798.1"/>
    <property type="molecule type" value="Genomic_DNA"/>
</dbReference>
<evidence type="ECO:0000313" key="3">
    <source>
        <dbReference type="Proteomes" id="UP000305948"/>
    </source>
</evidence>
<keyword evidence="3" id="KW-1185">Reference proteome</keyword>
<feature type="transmembrane region" description="Helical" evidence="1">
    <location>
        <begin position="218"/>
        <end position="239"/>
    </location>
</feature>
<feature type="transmembrane region" description="Helical" evidence="1">
    <location>
        <begin position="175"/>
        <end position="198"/>
    </location>
</feature>
<feature type="transmembrane region" description="Helical" evidence="1">
    <location>
        <begin position="125"/>
        <end position="155"/>
    </location>
</feature>
<accession>A0A5C3NCU1</accession>
<keyword evidence="1" id="KW-1133">Transmembrane helix</keyword>
<reference evidence="2 3" key="1">
    <citation type="journal article" date="2019" name="Nat. Ecol. Evol.">
        <title>Megaphylogeny resolves global patterns of mushroom evolution.</title>
        <authorList>
            <person name="Varga T."/>
            <person name="Krizsan K."/>
            <person name="Foldi C."/>
            <person name="Dima B."/>
            <person name="Sanchez-Garcia M."/>
            <person name="Sanchez-Ramirez S."/>
            <person name="Szollosi G.J."/>
            <person name="Szarkandi J.G."/>
            <person name="Papp V."/>
            <person name="Albert L."/>
            <person name="Andreopoulos W."/>
            <person name="Angelini C."/>
            <person name="Antonin V."/>
            <person name="Barry K.W."/>
            <person name="Bougher N.L."/>
            <person name="Buchanan P."/>
            <person name="Buyck B."/>
            <person name="Bense V."/>
            <person name="Catcheside P."/>
            <person name="Chovatia M."/>
            <person name="Cooper J."/>
            <person name="Damon W."/>
            <person name="Desjardin D."/>
            <person name="Finy P."/>
            <person name="Geml J."/>
            <person name="Haridas S."/>
            <person name="Hughes K."/>
            <person name="Justo A."/>
            <person name="Karasinski D."/>
            <person name="Kautmanova I."/>
            <person name="Kiss B."/>
            <person name="Kocsube S."/>
            <person name="Kotiranta H."/>
            <person name="LaButti K.M."/>
            <person name="Lechner B.E."/>
            <person name="Liimatainen K."/>
            <person name="Lipzen A."/>
            <person name="Lukacs Z."/>
            <person name="Mihaltcheva S."/>
            <person name="Morgado L.N."/>
            <person name="Niskanen T."/>
            <person name="Noordeloos M.E."/>
            <person name="Ohm R.A."/>
            <person name="Ortiz-Santana B."/>
            <person name="Ovrebo C."/>
            <person name="Racz N."/>
            <person name="Riley R."/>
            <person name="Savchenko A."/>
            <person name="Shiryaev A."/>
            <person name="Soop K."/>
            <person name="Spirin V."/>
            <person name="Szebenyi C."/>
            <person name="Tomsovsky M."/>
            <person name="Tulloss R.E."/>
            <person name="Uehling J."/>
            <person name="Grigoriev I.V."/>
            <person name="Vagvolgyi C."/>
            <person name="Papp T."/>
            <person name="Martin F.M."/>
            <person name="Miettinen O."/>
            <person name="Hibbett D.S."/>
            <person name="Nagy L.G."/>
        </authorList>
    </citation>
    <scope>NUCLEOTIDE SEQUENCE [LARGE SCALE GENOMIC DNA]</scope>
    <source>
        <strain evidence="2 3">OMC1185</strain>
    </source>
</reference>
<evidence type="ECO:0000313" key="2">
    <source>
        <dbReference type="EMBL" id="TFK53798.1"/>
    </source>
</evidence>
<keyword evidence="1" id="KW-0812">Transmembrane</keyword>
<feature type="transmembrane region" description="Helical" evidence="1">
    <location>
        <begin position="12"/>
        <end position="36"/>
    </location>
</feature>
<feature type="transmembrane region" description="Helical" evidence="1">
    <location>
        <begin position="48"/>
        <end position="71"/>
    </location>
</feature>
<evidence type="ECO:0000256" key="1">
    <source>
        <dbReference type="SAM" id="Phobius"/>
    </source>
</evidence>
<name>A0A5C3NCU1_9AGAM</name>
<keyword evidence="1" id="KW-0472">Membrane</keyword>
<feature type="transmembrane region" description="Helical" evidence="1">
    <location>
        <begin position="251"/>
        <end position="274"/>
    </location>
</feature>
<feature type="transmembrane region" description="Helical" evidence="1">
    <location>
        <begin position="91"/>
        <end position="113"/>
    </location>
</feature>
<dbReference type="Proteomes" id="UP000305948">
    <property type="component" value="Unassembled WGS sequence"/>
</dbReference>
<organism evidence="2 3">
    <name type="scientific">Heliocybe sulcata</name>
    <dbReference type="NCBI Taxonomy" id="5364"/>
    <lineage>
        <taxon>Eukaryota</taxon>
        <taxon>Fungi</taxon>
        <taxon>Dikarya</taxon>
        <taxon>Basidiomycota</taxon>
        <taxon>Agaricomycotina</taxon>
        <taxon>Agaricomycetes</taxon>
        <taxon>Gloeophyllales</taxon>
        <taxon>Gloeophyllaceae</taxon>
        <taxon>Heliocybe</taxon>
    </lineage>
</organism>